<organism evidence="2">
    <name type="scientific">Paraconexibacter sp. AEG42_29</name>
    <dbReference type="NCBI Taxonomy" id="2997339"/>
    <lineage>
        <taxon>Bacteria</taxon>
        <taxon>Bacillati</taxon>
        <taxon>Actinomycetota</taxon>
        <taxon>Thermoleophilia</taxon>
        <taxon>Solirubrobacterales</taxon>
        <taxon>Paraconexibacteraceae</taxon>
        <taxon>Paraconexibacter</taxon>
    </lineage>
</organism>
<dbReference type="Gene3D" id="2.60.40.10">
    <property type="entry name" value="Immunoglobulins"/>
    <property type="match status" value="1"/>
</dbReference>
<dbReference type="GO" id="GO:0005975">
    <property type="term" value="P:carbohydrate metabolic process"/>
    <property type="evidence" value="ECO:0007669"/>
    <property type="project" value="UniProtKB-ARBA"/>
</dbReference>
<dbReference type="InterPro" id="IPR013783">
    <property type="entry name" value="Ig-like_fold"/>
</dbReference>
<sequence length="739" mass="76475">MGAGMLVRVRLGAAALLVLTGLTLALGGTQAAYADPPVPTDQLAAEVNAYRTARGIPAMAVDARLSASCAAHVEYLLANGGLAKLEDPHTELPGRPGYSDLGKEAAGDSILGYSLMNGGRPFFRAPGHLYFFLHPLAVRVGVAERTDVVNGERITQSCMRSAFADAAGQRPVAAAPRMYSVPRDGATGVDVALSAAEGPTIPAFEAGLTPNPTGPYRAGEHVLLWHDDVDGKDLGSICRSAMLGPGGQPIQAPASRAIIVPAKPLLAGATYTALATMSTARECGAVQRTAATSFTTAPRLPATADAYVRFGEPYAKDGKTFADSEVAEEIKLVRGELIGRYLPGGFQFDLSGNWEYPTSWELSNTQPGETFSARYTSRRIELGEGCYGAALIVGSWTRSQDGKSYVRNAPTFEALGDADCSAAPVAGPPAPASGAPGQMVRIDGAGLAKATAVSFGGVDATAWTRDGEALLVSVPSGARTGPVIVTAPTGTATATATFTITEDRTPPDTRVDLAPPAATSAPTASIAFAASEAGSRFTCRTDGRWPEPCTSPLRLEGLADGPHKLLVCAVDAAGNSDLSPATAVWSQGGGTPPAASLSDTCFPGFDAPPKPRPDPCAAGSPCDTPPRTPAAGVLKVGTAVLRRATGQLGLGTLTVPALSKVRIEATLTAGGRRTVIRPVTVTVVARRAKALRLTVPKAARARFKRVRQVSVRLSLRIAPAKKGSKVTRVTRTFKVRVAR</sequence>
<protein>
    <recommendedName>
        <fullName evidence="3">IPT/TIG domain-containing protein</fullName>
    </recommendedName>
</protein>
<evidence type="ECO:0000256" key="1">
    <source>
        <dbReference type="SAM" id="SignalP"/>
    </source>
</evidence>
<dbReference type="EMBL" id="CP114014">
    <property type="protein sequence ID" value="XAY03630.1"/>
    <property type="molecule type" value="Genomic_DNA"/>
</dbReference>
<feature type="chain" id="PRO_5043974939" description="IPT/TIG domain-containing protein" evidence="1">
    <location>
        <begin position="35"/>
        <end position="739"/>
    </location>
</feature>
<dbReference type="RefSeq" id="WP_354700186.1">
    <property type="nucleotide sequence ID" value="NZ_CP114014.1"/>
</dbReference>
<feature type="signal peptide" evidence="1">
    <location>
        <begin position="1"/>
        <end position="34"/>
    </location>
</feature>
<dbReference type="KEGG" id="parq:DSM112329_00450"/>
<dbReference type="InterPro" id="IPR014756">
    <property type="entry name" value="Ig_E-set"/>
</dbReference>
<name>A0AAU7APR5_9ACTN</name>
<keyword evidence="1" id="KW-0732">Signal</keyword>
<reference evidence="2" key="1">
    <citation type="submission" date="2022-12" db="EMBL/GenBank/DDBJ databases">
        <title>Paraconexibacter alkalitolerans sp. nov. and Baekduia alba sp. nov., isolated from soil and emended description of the genera Paraconexibacter (Chun et al., 2020) and Baekduia (An et al., 2020).</title>
        <authorList>
            <person name="Vieira S."/>
            <person name="Huber K.J."/>
            <person name="Geppert A."/>
            <person name="Wolf J."/>
            <person name="Neumann-Schaal M."/>
            <person name="Muesken M."/>
            <person name="Overmann J."/>
        </authorList>
    </citation>
    <scope>NUCLEOTIDE SEQUENCE</scope>
    <source>
        <strain evidence="2">AEG42_29</strain>
    </source>
</reference>
<dbReference type="SUPFAM" id="SSF81296">
    <property type="entry name" value="E set domains"/>
    <property type="match status" value="1"/>
</dbReference>
<evidence type="ECO:0008006" key="3">
    <source>
        <dbReference type="Google" id="ProtNLM"/>
    </source>
</evidence>
<accession>A0AAU7APR5</accession>
<evidence type="ECO:0000313" key="2">
    <source>
        <dbReference type="EMBL" id="XAY03630.1"/>
    </source>
</evidence>
<dbReference type="AlphaFoldDB" id="A0AAU7APR5"/>
<gene>
    <name evidence="2" type="ORF">DSM112329_00450</name>
</gene>
<proteinExistence type="predicted"/>